<feature type="domain" description="PIR2-like helical" evidence="1">
    <location>
        <begin position="5"/>
        <end position="61"/>
    </location>
</feature>
<dbReference type="PANTHER" id="PTHR33120">
    <property type="entry name" value="EXPRESSED PROTEIN-RELATED"/>
    <property type="match status" value="1"/>
</dbReference>
<sequence>MCLLDAIHGIYIRVLAVLPAAGGEIWAKRGRFIRSLLAAGHCYGPLDPVSNIVVNAVFHDAASPPPPPPLDAGGDLYLPGDIYDTKAIVAPWKASSPAGNPMLEHEAIEYIWFRNCDIPGILQNSEGKKRNNNPYAAAAEAADHPQSAMVGSFLVSLSGEKLESLRQWLKPAGEGRVISDADWEKLNMMMIQVQQPIRSLKRKRSPSPETRLLHAQALPAISMVRSAYVKRERYLRAKLGELLDNYCRQHPWFDWKDKVVPESDFISI</sequence>
<evidence type="ECO:0000259" key="1">
    <source>
        <dbReference type="Pfam" id="PF20235"/>
    </source>
</evidence>
<dbReference type="Pfam" id="PF20235">
    <property type="entry name" value="PIR2-like_helical"/>
    <property type="match status" value="1"/>
</dbReference>
<protein>
    <recommendedName>
        <fullName evidence="1">PIR2-like helical domain-containing protein</fullName>
    </recommendedName>
</protein>
<reference evidence="2" key="3">
    <citation type="submission" date="2015-04" db="UniProtKB">
        <authorList>
            <consortium name="EnsemblPlants"/>
        </authorList>
    </citation>
    <scope>IDENTIFICATION</scope>
</reference>
<evidence type="ECO:0000313" key="3">
    <source>
        <dbReference type="Proteomes" id="UP000032180"/>
    </source>
</evidence>
<dbReference type="Gramene" id="LPERR06G19960.1">
    <property type="protein sequence ID" value="LPERR06G19960.1"/>
    <property type="gene ID" value="LPERR06G19960"/>
</dbReference>
<proteinExistence type="predicted"/>
<reference evidence="2 3" key="1">
    <citation type="submission" date="2012-08" db="EMBL/GenBank/DDBJ databases">
        <title>Oryza genome evolution.</title>
        <authorList>
            <person name="Wing R.A."/>
        </authorList>
    </citation>
    <scope>NUCLEOTIDE SEQUENCE</scope>
</reference>
<dbReference type="EnsemblPlants" id="LPERR06G19960.1">
    <property type="protein sequence ID" value="LPERR06G19960.1"/>
    <property type="gene ID" value="LPERR06G19960"/>
</dbReference>
<accession>A0A0D9WT12</accession>
<dbReference type="AlphaFoldDB" id="A0A0D9WT12"/>
<dbReference type="InterPro" id="IPR046527">
    <property type="entry name" value="PIR2-like_helical"/>
</dbReference>
<dbReference type="HOGENOM" id="CLU_1039609_0_0_1"/>
<organism evidence="2 3">
    <name type="scientific">Leersia perrieri</name>
    <dbReference type="NCBI Taxonomy" id="77586"/>
    <lineage>
        <taxon>Eukaryota</taxon>
        <taxon>Viridiplantae</taxon>
        <taxon>Streptophyta</taxon>
        <taxon>Embryophyta</taxon>
        <taxon>Tracheophyta</taxon>
        <taxon>Spermatophyta</taxon>
        <taxon>Magnoliopsida</taxon>
        <taxon>Liliopsida</taxon>
        <taxon>Poales</taxon>
        <taxon>Poaceae</taxon>
        <taxon>BOP clade</taxon>
        <taxon>Oryzoideae</taxon>
        <taxon>Oryzeae</taxon>
        <taxon>Oryzinae</taxon>
        <taxon>Leersia</taxon>
    </lineage>
</organism>
<evidence type="ECO:0000313" key="2">
    <source>
        <dbReference type="EnsemblPlants" id="LPERR06G19960.1"/>
    </source>
</evidence>
<reference evidence="3" key="2">
    <citation type="submission" date="2013-12" db="EMBL/GenBank/DDBJ databases">
        <authorList>
            <person name="Yu Y."/>
            <person name="Lee S."/>
            <person name="de Baynast K."/>
            <person name="Wissotski M."/>
            <person name="Liu L."/>
            <person name="Talag J."/>
            <person name="Goicoechea J."/>
            <person name="Angelova A."/>
            <person name="Jetty R."/>
            <person name="Kudrna D."/>
            <person name="Golser W."/>
            <person name="Rivera L."/>
            <person name="Zhang J."/>
            <person name="Wing R."/>
        </authorList>
    </citation>
    <scope>NUCLEOTIDE SEQUENCE</scope>
</reference>
<keyword evidence="3" id="KW-1185">Reference proteome</keyword>
<name>A0A0D9WT12_9ORYZ</name>
<dbReference type="PANTHER" id="PTHR33120:SF42">
    <property type="entry name" value="OS12G0105000 PROTEIN"/>
    <property type="match status" value="1"/>
</dbReference>
<dbReference type="Proteomes" id="UP000032180">
    <property type="component" value="Chromosome 6"/>
</dbReference>